<dbReference type="PRINTS" id="PR00363">
    <property type="entry name" value="CYTOCHROMEB5"/>
</dbReference>
<dbReference type="PANTHER" id="PTHR19359">
    <property type="entry name" value="CYTOCHROME B5"/>
    <property type="match status" value="1"/>
</dbReference>
<dbReference type="Gene3D" id="3.10.120.10">
    <property type="entry name" value="Cytochrome b5-like heme/steroid binding domain"/>
    <property type="match status" value="1"/>
</dbReference>
<evidence type="ECO:0000256" key="7">
    <source>
        <dbReference type="ARBA" id="ARBA00022848"/>
    </source>
</evidence>
<comment type="subcellular location">
    <subcellularLocation>
        <location evidence="1">Endoplasmic reticulum membrane</location>
        <topology evidence="1">Single-pass membrane protein</topology>
        <orientation evidence="1">Cytoplasmic side</orientation>
    </subcellularLocation>
    <subcellularLocation>
        <location evidence="11">Microsome membrane</location>
        <topology evidence="11">Single-pass membrane protein</topology>
        <orientation evidence="11">Cytoplasmic side</orientation>
    </subcellularLocation>
</comment>
<evidence type="ECO:0000256" key="6">
    <source>
        <dbReference type="ARBA" id="ARBA00022824"/>
    </source>
</evidence>
<dbReference type="PROSITE" id="PS50255">
    <property type="entry name" value="CYTOCHROME_B5_2"/>
    <property type="match status" value="1"/>
</dbReference>
<evidence type="ECO:0000256" key="14">
    <source>
        <dbReference type="RuleBase" id="RU362121"/>
    </source>
</evidence>
<dbReference type="InterPro" id="IPR050668">
    <property type="entry name" value="Cytochrome_b5"/>
</dbReference>
<keyword evidence="10 14" id="KW-0472">Membrane</keyword>
<dbReference type="InterPro" id="IPR018506">
    <property type="entry name" value="Cyt_B5_heme-BS"/>
</dbReference>
<feature type="domain" description="Cytochrome b5 heme-binding" evidence="15">
    <location>
        <begin position="5"/>
        <end position="81"/>
    </location>
</feature>
<keyword evidence="3 14" id="KW-0349">Heme</keyword>
<organism evidence="16 17">
    <name type="scientific">Trichuris muris</name>
    <name type="common">Mouse whipworm</name>
    <dbReference type="NCBI Taxonomy" id="70415"/>
    <lineage>
        <taxon>Eukaryota</taxon>
        <taxon>Metazoa</taxon>
        <taxon>Ecdysozoa</taxon>
        <taxon>Nematoda</taxon>
        <taxon>Enoplea</taxon>
        <taxon>Dorylaimia</taxon>
        <taxon>Trichinellida</taxon>
        <taxon>Trichuridae</taxon>
        <taxon>Trichuris</taxon>
    </lineage>
</organism>
<dbReference type="PANTHER" id="PTHR19359:SF150">
    <property type="entry name" value="CYTOCHROME B5"/>
    <property type="match status" value="1"/>
</dbReference>
<dbReference type="InterPro" id="IPR036400">
    <property type="entry name" value="Cyt_B5-like_heme/steroid_sf"/>
</dbReference>
<dbReference type="GO" id="GO:0005789">
    <property type="term" value="C:endoplasmic reticulum membrane"/>
    <property type="evidence" value="ECO:0007669"/>
    <property type="project" value="UniProtKB-SubCell"/>
</dbReference>
<keyword evidence="8" id="KW-0249">Electron transport</keyword>
<keyword evidence="4 14" id="KW-0812">Transmembrane</keyword>
<keyword evidence="14" id="KW-1133">Transmembrane helix</keyword>
<reference evidence="17" key="3">
    <citation type="submission" date="2019-12" db="UniProtKB">
        <authorList>
            <consortium name="WormBaseParasite"/>
        </authorList>
    </citation>
    <scope>IDENTIFICATION</scope>
</reference>
<dbReference type="GO" id="GO:0046872">
    <property type="term" value="F:metal ion binding"/>
    <property type="evidence" value="ECO:0007669"/>
    <property type="project" value="UniProtKB-UniRule"/>
</dbReference>
<evidence type="ECO:0000256" key="2">
    <source>
        <dbReference type="ARBA" id="ARBA00022448"/>
    </source>
</evidence>
<keyword evidence="9 14" id="KW-0408">Iron</keyword>
<dbReference type="WBParaSite" id="TMUE_2000006402.1">
    <property type="protein sequence ID" value="TMUE_2000006402.1"/>
    <property type="gene ID" value="WBGene00299580"/>
</dbReference>
<keyword evidence="6" id="KW-0256">Endoplasmic reticulum</keyword>
<dbReference type="AlphaFoldDB" id="A0A5S6QHR9"/>
<reference evidence="16" key="1">
    <citation type="submission" date="2013-11" db="EMBL/GenBank/DDBJ databases">
        <authorList>
            <person name="Aslett M."/>
        </authorList>
    </citation>
    <scope>NUCLEOTIDE SEQUENCE [LARGE SCALE GENOMIC DNA]</scope>
    <source>
        <strain evidence="16">Edinburgh</strain>
    </source>
</reference>
<reference evidence="16" key="2">
    <citation type="submission" date="2014-03" db="EMBL/GenBank/DDBJ databases">
        <title>The whipworm genome and dual-species transcriptomics of an intimate host-pathogen interaction.</title>
        <authorList>
            <person name="Foth B.J."/>
            <person name="Tsai I.J."/>
            <person name="Reid A.J."/>
            <person name="Bancroft A.J."/>
            <person name="Nichol S."/>
            <person name="Tracey A."/>
            <person name="Holroyd N."/>
            <person name="Cotton J.A."/>
            <person name="Stanley E.J."/>
            <person name="Zarowiecki M."/>
            <person name="Liu J.Z."/>
            <person name="Huckvale T."/>
            <person name="Cooper P.J."/>
            <person name="Grencis R.K."/>
            <person name="Berriman M."/>
        </authorList>
    </citation>
    <scope>NUCLEOTIDE SEQUENCE [LARGE SCALE GENOMIC DNA]</scope>
    <source>
        <strain evidence="16">Edinburgh</strain>
    </source>
</reference>
<accession>A0A5S6QHR9</accession>
<keyword evidence="7" id="KW-0492">Microsome</keyword>
<evidence type="ECO:0000256" key="3">
    <source>
        <dbReference type="ARBA" id="ARBA00022617"/>
    </source>
</evidence>
<dbReference type="Pfam" id="PF00173">
    <property type="entry name" value="Cyt-b5"/>
    <property type="match status" value="1"/>
</dbReference>
<keyword evidence="5 14" id="KW-0479">Metal-binding</keyword>
<dbReference type="InterPro" id="IPR001199">
    <property type="entry name" value="Cyt_B5-like_heme/steroid-bd"/>
</dbReference>
<feature type="transmembrane region" description="Helical" evidence="14">
    <location>
        <begin position="108"/>
        <end position="128"/>
    </location>
</feature>
<dbReference type="SMART" id="SM01117">
    <property type="entry name" value="Cyt-b5"/>
    <property type="match status" value="1"/>
</dbReference>
<evidence type="ECO:0000313" key="16">
    <source>
        <dbReference type="Proteomes" id="UP000046395"/>
    </source>
</evidence>
<evidence type="ECO:0000256" key="4">
    <source>
        <dbReference type="ARBA" id="ARBA00022692"/>
    </source>
</evidence>
<proteinExistence type="inferred from homology"/>
<dbReference type="GO" id="GO:0020037">
    <property type="term" value="F:heme binding"/>
    <property type="evidence" value="ECO:0007669"/>
    <property type="project" value="UniProtKB-UniRule"/>
</dbReference>
<evidence type="ECO:0000256" key="8">
    <source>
        <dbReference type="ARBA" id="ARBA00022982"/>
    </source>
</evidence>
<dbReference type="WBParaSite" id="TMUE_2000006402.2">
    <property type="protein sequence ID" value="TMUE_2000006402.2"/>
    <property type="gene ID" value="WBGene00299580"/>
</dbReference>
<sequence>MPAALRKFTRSEVKEHNAKSSTWLVIENKVYDVTPFLDEHPGGIEVLLEHAGRDATEGFEDAGHSNDAKEIREQYLIGEVIESEQKQYESRVNHPGNKSTGSVFNATWTNWLIPSAIAVVVLLSYRLISSYFQPR</sequence>
<evidence type="ECO:0000259" key="15">
    <source>
        <dbReference type="PROSITE" id="PS50255"/>
    </source>
</evidence>
<comment type="similarity">
    <text evidence="12 14">Belongs to the cytochrome b5 family.</text>
</comment>
<evidence type="ECO:0000256" key="9">
    <source>
        <dbReference type="ARBA" id="ARBA00023004"/>
    </source>
</evidence>
<dbReference type="FunFam" id="3.10.120.10:FF:000002">
    <property type="entry name" value="Cytochrome b5 type B"/>
    <property type="match status" value="1"/>
</dbReference>
<name>A0A5S6QHR9_TRIMR</name>
<dbReference type="Proteomes" id="UP000046395">
    <property type="component" value="Unassembled WGS sequence"/>
</dbReference>
<dbReference type="SUPFAM" id="SSF55856">
    <property type="entry name" value="Cytochrome b5-like heme/steroid binding domain"/>
    <property type="match status" value="1"/>
</dbReference>
<protein>
    <recommendedName>
        <fullName evidence="13">Cytochrome b5</fullName>
    </recommendedName>
</protein>
<evidence type="ECO:0000256" key="11">
    <source>
        <dbReference type="ARBA" id="ARBA00037877"/>
    </source>
</evidence>
<evidence type="ECO:0000256" key="13">
    <source>
        <dbReference type="ARBA" id="ARBA00039806"/>
    </source>
</evidence>
<evidence type="ECO:0000313" key="17">
    <source>
        <dbReference type="WBParaSite" id="TMUE_2000006402.1"/>
    </source>
</evidence>
<keyword evidence="16" id="KW-1185">Reference proteome</keyword>
<dbReference type="STRING" id="70415.A0A5S6QHR9"/>
<evidence type="ECO:0000256" key="1">
    <source>
        <dbReference type="ARBA" id="ARBA00004131"/>
    </source>
</evidence>
<evidence type="ECO:0000256" key="5">
    <source>
        <dbReference type="ARBA" id="ARBA00022723"/>
    </source>
</evidence>
<keyword evidence="2" id="KW-0813">Transport</keyword>
<evidence type="ECO:0000256" key="12">
    <source>
        <dbReference type="ARBA" id="ARBA00038168"/>
    </source>
</evidence>
<evidence type="ECO:0000256" key="10">
    <source>
        <dbReference type="ARBA" id="ARBA00023136"/>
    </source>
</evidence>
<dbReference type="PROSITE" id="PS00191">
    <property type="entry name" value="CYTOCHROME_B5_1"/>
    <property type="match status" value="1"/>
</dbReference>